<dbReference type="PANTHER" id="PTHR11609">
    <property type="entry name" value="PURINE BIOSYNTHESIS PROTEIN 6/7, PUR6/7"/>
    <property type="match status" value="1"/>
</dbReference>
<evidence type="ECO:0000259" key="6">
    <source>
        <dbReference type="PROSITE" id="PS50975"/>
    </source>
</evidence>
<dbReference type="STRING" id="2656787.A0A370T8Z8"/>
<dbReference type="RefSeq" id="XP_031864649.1">
    <property type="nucleotide sequence ID" value="XM_032019209.1"/>
</dbReference>
<accession>A0A370T8Z8</accession>
<proteinExistence type="predicted"/>
<evidence type="ECO:0000256" key="5">
    <source>
        <dbReference type="SAM" id="MobiDB-lite"/>
    </source>
</evidence>
<evidence type="ECO:0000313" key="8">
    <source>
        <dbReference type="Proteomes" id="UP000254866"/>
    </source>
</evidence>
<evidence type="ECO:0000313" key="7">
    <source>
        <dbReference type="EMBL" id="RDL29959.1"/>
    </source>
</evidence>
<reference evidence="7 8" key="1">
    <citation type="journal article" date="2018" name="IMA Fungus">
        <title>IMA Genome-F 9: Draft genome sequence of Annulohypoxylon stygium, Aspergillus mulundensis, Berkeleyomyces basicola (syn. Thielaviopsis basicola), Ceratocystis smalleyi, two Cercospora beticola strains, Coleophoma cylindrospora, Fusarium fracticaudum, Phialophora cf. hyalina, and Morchella septimelata.</title>
        <authorList>
            <person name="Wingfield B.D."/>
            <person name="Bills G.F."/>
            <person name="Dong Y."/>
            <person name="Huang W."/>
            <person name="Nel W.J."/>
            <person name="Swalarsk-Parry B.S."/>
            <person name="Vaghefi N."/>
            <person name="Wilken P.M."/>
            <person name="An Z."/>
            <person name="de Beer Z.W."/>
            <person name="De Vos L."/>
            <person name="Chen L."/>
            <person name="Duong T.A."/>
            <person name="Gao Y."/>
            <person name="Hammerbacher A."/>
            <person name="Kikkert J.R."/>
            <person name="Li Y."/>
            <person name="Li H."/>
            <person name="Li K."/>
            <person name="Li Q."/>
            <person name="Liu X."/>
            <person name="Ma X."/>
            <person name="Naidoo K."/>
            <person name="Pethybridge S.J."/>
            <person name="Sun J."/>
            <person name="Steenkamp E.T."/>
            <person name="van der Nest M.A."/>
            <person name="van Wyk S."/>
            <person name="Wingfield M.J."/>
            <person name="Xiong C."/>
            <person name="Yue Q."/>
            <person name="Zhang X."/>
        </authorList>
    </citation>
    <scope>NUCLEOTIDE SEQUENCE [LARGE SCALE GENOMIC DNA]</scope>
    <source>
        <strain evidence="7 8">BP 5553</strain>
    </source>
</reference>
<dbReference type="Pfam" id="PF02222">
    <property type="entry name" value="ATP-grasp"/>
    <property type="match status" value="1"/>
</dbReference>
<feature type="compositionally biased region" description="Polar residues" evidence="5">
    <location>
        <begin position="202"/>
        <end position="213"/>
    </location>
</feature>
<comment type="caution">
    <text evidence="7">The sequence shown here is derived from an EMBL/GenBank/DDBJ whole genome shotgun (WGS) entry which is preliminary data.</text>
</comment>
<dbReference type="InterPro" id="IPR003135">
    <property type="entry name" value="ATP-grasp_carboxylate-amine"/>
</dbReference>
<feature type="domain" description="ATP-grasp" evidence="6">
    <location>
        <begin position="28"/>
        <end position="246"/>
    </location>
</feature>
<dbReference type="InterPro" id="IPR013815">
    <property type="entry name" value="ATP_grasp_subdomain_1"/>
</dbReference>
<dbReference type="SUPFAM" id="SSF56059">
    <property type="entry name" value="Glutathione synthetase ATP-binding domain-like"/>
    <property type="match status" value="1"/>
</dbReference>
<evidence type="ECO:0000256" key="3">
    <source>
        <dbReference type="ARBA" id="ARBA00022840"/>
    </source>
</evidence>
<dbReference type="OrthoDB" id="15425at2759"/>
<evidence type="ECO:0000256" key="1">
    <source>
        <dbReference type="ARBA" id="ARBA00022741"/>
    </source>
</evidence>
<dbReference type="EMBL" id="NPIC01000017">
    <property type="protein sequence ID" value="RDL29959.1"/>
    <property type="molecule type" value="Genomic_DNA"/>
</dbReference>
<organism evidence="7 8">
    <name type="scientific">Venustampulla echinocandica</name>
    <dbReference type="NCBI Taxonomy" id="2656787"/>
    <lineage>
        <taxon>Eukaryota</taxon>
        <taxon>Fungi</taxon>
        <taxon>Dikarya</taxon>
        <taxon>Ascomycota</taxon>
        <taxon>Pezizomycotina</taxon>
        <taxon>Leotiomycetes</taxon>
        <taxon>Helotiales</taxon>
        <taxon>Pleuroascaceae</taxon>
        <taxon>Venustampulla</taxon>
    </lineage>
</organism>
<protein>
    <recommendedName>
        <fullName evidence="6">ATP-grasp domain-containing protein</fullName>
    </recommendedName>
</protein>
<evidence type="ECO:0000256" key="2">
    <source>
        <dbReference type="ARBA" id="ARBA00022755"/>
    </source>
</evidence>
<name>A0A370T8Z8_9HELO</name>
<dbReference type="Gene3D" id="3.30.1490.20">
    <property type="entry name" value="ATP-grasp fold, A domain"/>
    <property type="match status" value="1"/>
</dbReference>
<dbReference type="PROSITE" id="PS50975">
    <property type="entry name" value="ATP_GRASP"/>
    <property type="match status" value="1"/>
</dbReference>
<dbReference type="Proteomes" id="UP000254866">
    <property type="component" value="Unassembled WGS sequence"/>
</dbReference>
<dbReference type="GO" id="GO:0046872">
    <property type="term" value="F:metal ion binding"/>
    <property type="evidence" value="ECO:0007669"/>
    <property type="project" value="InterPro"/>
</dbReference>
<keyword evidence="1 4" id="KW-0547">Nucleotide-binding</keyword>
<dbReference type="GO" id="GO:0006164">
    <property type="term" value="P:purine nucleotide biosynthetic process"/>
    <property type="evidence" value="ECO:0007669"/>
    <property type="project" value="UniProtKB-KW"/>
</dbReference>
<keyword evidence="2" id="KW-0658">Purine biosynthesis</keyword>
<gene>
    <name evidence="7" type="ORF">BP5553_10586</name>
</gene>
<dbReference type="GO" id="GO:0005524">
    <property type="term" value="F:ATP binding"/>
    <property type="evidence" value="ECO:0007669"/>
    <property type="project" value="UniProtKB-UniRule"/>
</dbReference>
<feature type="region of interest" description="Disordered" evidence="5">
    <location>
        <begin position="202"/>
        <end position="226"/>
    </location>
</feature>
<dbReference type="AlphaFoldDB" id="A0A370T8Z8"/>
<dbReference type="PANTHER" id="PTHR11609:SF5">
    <property type="entry name" value="PHOSPHORIBOSYLAMINOIMIDAZOLE CARBOXYLASE"/>
    <property type="match status" value="1"/>
</dbReference>
<dbReference type="GeneID" id="43603435"/>
<dbReference type="Gene3D" id="3.30.470.20">
    <property type="entry name" value="ATP-grasp fold, B domain"/>
    <property type="match status" value="1"/>
</dbReference>
<sequence>MAASGGRRLGSNPAGKQSGRSKINIHRKNTLGGIMSPLNLREVLRMVTCKTLVGSYDARFMIKARTYAYDGRGIYPVMSASDIGDALEALKGRSWYAEKWANFMELAVMVVKTENTPSEGGKGRIAYSAVETIHEDSVCKLVYAPPRNDSQDIQQRAQQLARKAVGNLWGKGVFGVELSLMGDGQLTVNKSHPDLTARGDITQSRLAPHSHNTSPSSSPSSVPCQHFQNSTITGMSAIAVMLNILGGASKGSHNGLMN</sequence>
<dbReference type="InterPro" id="IPR011761">
    <property type="entry name" value="ATP-grasp"/>
</dbReference>
<keyword evidence="3 4" id="KW-0067">ATP-binding</keyword>
<feature type="region of interest" description="Disordered" evidence="5">
    <location>
        <begin position="1"/>
        <end position="22"/>
    </location>
</feature>
<keyword evidence="8" id="KW-1185">Reference proteome</keyword>
<evidence type="ECO:0000256" key="4">
    <source>
        <dbReference type="PROSITE-ProRule" id="PRU00409"/>
    </source>
</evidence>